<protein>
    <submittedName>
        <fullName evidence="1">Uncharacterized protein</fullName>
    </submittedName>
</protein>
<proteinExistence type="predicted"/>
<name>A0A9W8J5H7_9AGAR</name>
<dbReference type="Proteomes" id="UP001140091">
    <property type="component" value="Unassembled WGS sequence"/>
</dbReference>
<sequence length="412" mass="46461">MTDEEWESIKDQAVGLMERFRESRLKNCIPKRLNQRIDTWVKPAYASFFFSQPPNTIIPTLPEVCLTEAFRTPLCTLPLDQDLSADLFETAIAQLPAFAEEWRNCRIEQVLTLVRNSPTYKDIPANDITADTVLPLASTVFRCGNCKERLAYPSVLVHQCLFMGASGPKIKDFAYDMPTPITPQEIHIPNVPSITNDVSLLIHSIGYFSIFKGLGTVKFDDEAHQHALLMLDALDLSRTKTTVAEMEANQPYVECLCQCFWSPAAKRPAFVPTRMLTRSGRAPNPAPVQLPPAFVPPKRPAASWLRALQKCQKHKLPEPRPECFAKLEGQDLVLAMEAKEKASGETSSTRPVCLMCMHYSFRRQGLENHLLYDHGVNHPDGIDGLRDYVNAAKLRRVYLSEWEQYVELGDGA</sequence>
<gene>
    <name evidence="1" type="ORF">H1R20_g12503</name>
</gene>
<reference evidence="1" key="1">
    <citation type="submission" date="2022-06" db="EMBL/GenBank/DDBJ databases">
        <title>Genome Sequence of Candolleomyces eurysporus.</title>
        <authorList>
            <person name="Buettner E."/>
        </authorList>
    </citation>
    <scope>NUCLEOTIDE SEQUENCE</scope>
    <source>
        <strain evidence="1">VTCC 930004</strain>
    </source>
</reference>
<comment type="caution">
    <text evidence="1">The sequence shown here is derived from an EMBL/GenBank/DDBJ whole genome shotgun (WGS) entry which is preliminary data.</text>
</comment>
<keyword evidence="2" id="KW-1185">Reference proteome</keyword>
<dbReference type="AlphaFoldDB" id="A0A9W8J5H7"/>
<dbReference type="EMBL" id="JANBPK010001213">
    <property type="protein sequence ID" value="KAJ2924588.1"/>
    <property type="molecule type" value="Genomic_DNA"/>
</dbReference>
<evidence type="ECO:0000313" key="1">
    <source>
        <dbReference type="EMBL" id="KAJ2924588.1"/>
    </source>
</evidence>
<accession>A0A9W8J5H7</accession>
<feature type="non-terminal residue" evidence="1">
    <location>
        <position position="1"/>
    </location>
</feature>
<dbReference type="OrthoDB" id="2322499at2759"/>
<evidence type="ECO:0000313" key="2">
    <source>
        <dbReference type="Proteomes" id="UP001140091"/>
    </source>
</evidence>
<organism evidence="1 2">
    <name type="scientific">Candolleomyces eurysporus</name>
    <dbReference type="NCBI Taxonomy" id="2828524"/>
    <lineage>
        <taxon>Eukaryota</taxon>
        <taxon>Fungi</taxon>
        <taxon>Dikarya</taxon>
        <taxon>Basidiomycota</taxon>
        <taxon>Agaricomycotina</taxon>
        <taxon>Agaricomycetes</taxon>
        <taxon>Agaricomycetidae</taxon>
        <taxon>Agaricales</taxon>
        <taxon>Agaricineae</taxon>
        <taxon>Psathyrellaceae</taxon>
        <taxon>Candolleomyces</taxon>
    </lineage>
</organism>